<sequence length="68" mass="7662">MSVLVESQGEQLNNIEAQVNRAASFVEHGTTQLFIAKKHQRNTRKWMCIGIILLLIIIVAIVVPIVKH</sequence>
<accession>A0ACC2ED40</accession>
<dbReference type="Proteomes" id="UP001162992">
    <property type="component" value="Chromosome 2"/>
</dbReference>
<keyword evidence="2" id="KW-1185">Reference proteome</keyword>
<comment type="caution">
    <text evidence="1">The sequence shown here is derived from an EMBL/GenBank/DDBJ whole genome shotgun (WGS) entry which is preliminary data.</text>
</comment>
<gene>
    <name evidence="1" type="ORF">O6H91_02G016000</name>
</gene>
<evidence type="ECO:0000313" key="2">
    <source>
        <dbReference type="Proteomes" id="UP001162992"/>
    </source>
</evidence>
<proteinExistence type="predicted"/>
<evidence type="ECO:0000313" key="1">
    <source>
        <dbReference type="EMBL" id="KAJ7564405.1"/>
    </source>
</evidence>
<protein>
    <submittedName>
        <fullName evidence="1">Uncharacterized protein</fullName>
    </submittedName>
</protein>
<name>A0ACC2ED40_DIPCM</name>
<organism evidence="1 2">
    <name type="scientific">Diphasiastrum complanatum</name>
    <name type="common">Issler's clubmoss</name>
    <name type="synonym">Lycopodium complanatum</name>
    <dbReference type="NCBI Taxonomy" id="34168"/>
    <lineage>
        <taxon>Eukaryota</taxon>
        <taxon>Viridiplantae</taxon>
        <taxon>Streptophyta</taxon>
        <taxon>Embryophyta</taxon>
        <taxon>Tracheophyta</taxon>
        <taxon>Lycopodiopsida</taxon>
        <taxon>Lycopodiales</taxon>
        <taxon>Lycopodiaceae</taxon>
        <taxon>Lycopodioideae</taxon>
        <taxon>Diphasiastrum</taxon>
    </lineage>
</organism>
<dbReference type="EMBL" id="CM055093">
    <property type="protein sequence ID" value="KAJ7564405.1"/>
    <property type="molecule type" value="Genomic_DNA"/>
</dbReference>
<reference evidence="2" key="1">
    <citation type="journal article" date="2024" name="Proc. Natl. Acad. Sci. U.S.A.">
        <title>Extraordinary preservation of gene collinearity over three hundred million years revealed in homosporous lycophytes.</title>
        <authorList>
            <person name="Li C."/>
            <person name="Wickell D."/>
            <person name="Kuo L.Y."/>
            <person name="Chen X."/>
            <person name="Nie B."/>
            <person name="Liao X."/>
            <person name="Peng D."/>
            <person name="Ji J."/>
            <person name="Jenkins J."/>
            <person name="Williams M."/>
            <person name="Shu S."/>
            <person name="Plott C."/>
            <person name="Barry K."/>
            <person name="Rajasekar S."/>
            <person name="Grimwood J."/>
            <person name="Han X."/>
            <person name="Sun S."/>
            <person name="Hou Z."/>
            <person name="He W."/>
            <person name="Dai G."/>
            <person name="Sun C."/>
            <person name="Schmutz J."/>
            <person name="Leebens-Mack J.H."/>
            <person name="Li F.W."/>
            <person name="Wang L."/>
        </authorList>
    </citation>
    <scope>NUCLEOTIDE SEQUENCE [LARGE SCALE GENOMIC DNA]</scope>
    <source>
        <strain evidence="2">cv. PW_Plant_1</strain>
    </source>
</reference>